<protein>
    <submittedName>
        <fullName evidence="1">Uncharacterized protein</fullName>
    </submittedName>
</protein>
<accession>A0A3A9A9R8</accession>
<name>A0A3A9A9R8_9FIRM</name>
<comment type="caution">
    <text evidence="1">The sequence shown here is derived from an EMBL/GenBank/DDBJ whole genome shotgun (WGS) entry which is preliminary data.</text>
</comment>
<organism evidence="1 2">
    <name type="scientific">Parablautia intestinalis</name>
    <dbReference type="NCBI Taxonomy" id="2320100"/>
    <lineage>
        <taxon>Bacteria</taxon>
        <taxon>Bacillati</taxon>
        <taxon>Bacillota</taxon>
        <taxon>Clostridia</taxon>
        <taxon>Lachnospirales</taxon>
        <taxon>Lachnospiraceae</taxon>
        <taxon>Parablautia</taxon>
    </lineage>
</organism>
<evidence type="ECO:0000313" key="1">
    <source>
        <dbReference type="EMBL" id="RKI87884.1"/>
    </source>
</evidence>
<gene>
    <name evidence="1" type="ORF">D7V94_20185</name>
</gene>
<dbReference type="OrthoDB" id="2084334at2"/>
<reference evidence="1 2" key="1">
    <citation type="submission" date="2018-09" db="EMBL/GenBank/DDBJ databases">
        <title>Murine metabolic-syndrome-specific gut microbial biobank.</title>
        <authorList>
            <person name="Liu C."/>
        </authorList>
    </citation>
    <scope>NUCLEOTIDE SEQUENCE [LARGE SCALE GENOMIC DNA]</scope>
    <source>
        <strain evidence="1 2">0.1xD8-82</strain>
    </source>
</reference>
<dbReference type="AlphaFoldDB" id="A0A3A9A9R8"/>
<dbReference type="EMBL" id="RAYQ01000034">
    <property type="protein sequence ID" value="RKI87884.1"/>
    <property type="molecule type" value="Genomic_DNA"/>
</dbReference>
<sequence length="285" mass="33534">MSNEFNSSPDLITVVNEVTNNMSNTVNSVMRGILQIIDTFYDNLYAQLEPTFDALKEMYSKTLFMEIADEIGYPIYMEVDTELAEKLIDLYRENNNQCNKKEMQMIVLDYHKEEYIECILNGIKNVNVFNPDRVQLIEEGIKAYQLELYAPSASLFADQISGMIRDVYKEMNTFYRFSKKEKQEIINEFNQNCQLDSEKSELLQIICCQSCNLVWVKALQHFLNIIFSTKENMKEYPQRNMICHGKQTNYNTKEMNLKLILCMNILLELAWRIRKMKEEASIIDV</sequence>
<keyword evidence="2" id="KW-1185">Reference proteome</keyword>
<dbReference type="RefSeq" id="WP_120472105.1">
    <property type="nucleotide sequence ID" value="NZ_RAYQ01000034.1"/>
</dbReference>
<dbReference type="Proteomes" id="UP000280696">
    <property type="component" value="Unassembled WGS sequence"/>
</dbReference>
<evidence type="ECO:0000313" key="2">
    <source>
        <dbReference type="Proteomes" id="UP000280696"/>
    </source>
</evidence>
<proteinExistence type="predicted"/>